<keyword evidence="5" id="KW-1185">Reference proteome</keyword>
<feature type="domain" description="Protein kinase" evidence="2">
    <location>
        <begin position="213"/>
        <end position="534"/>
    </location>
</feature>
<dbReference type="GO" id="GO:0004672">
    <property type="term" value="F:protein kinase activity"/>
    <property type="evidence" value="ECO:0007669"/>
    <property type="project" value="InterPro"/>
</dbReference>
<reference evidence="3" key="2">
    <citation type="journal article" date="2019" name="Curr. Biol.">
        <title>Chromatin organization in early land plants reveals an ancestral association between H3K27me3, transposons, and constitutive heterochromatin.</title>
        <authorList>
            <person name="Montgomery S.A."/>
            <person name="Tanizawa Y."/>
            <person name="Galik B."/>
            <person name="Wang N."/>
            <person name="Ito T."/>
            <person name="Mochizuki T."/>
            <person name="Akimcheva S."/>
            <person name="Bowman J."/>
            <person name="Cognat V."/>
            <person name="Drouard L."/>
            <person name="Ekker H."/>
            <person name="Houng S."/>
            <person name="Kohchi T."/>
            <person name="Lin S."/>
            <person name="Liu L.D."/>
            <person name="Nakamura Y."/>
            <person name="Valeeva L.R."/>
            <person name="Shakirov E.V."/>
            <person name="Shippen D.E."/>
            <person name="Wei W."/>
            <person name="Yagura M."/>
            <person name="Yamaoka S."/>
            <person name="Yamato K.T."/>
            <person name="Liu C."/>
            <person name="Berger F."/>
        </authorList>
    </citation>
    <scope>NUCLEOTIDE SEQUENCE [LARGE SCALE GENOMIC DNA]</scope>
    <source>
        <strain evidence="3">Tak-1</strain>
    </source>
</reference>
<dbReference type="CDD" id="cd05121">
    <property type="entry name" value="ABC1_ADCK3-like"/>
    <property type="match status" value="1"/>
</dbReference>
<evidence type="ECO:0000313" key="4">
    <source>
        <dbReference type="EMBL" id="OAE29352.1"/>
    </source>
</evidence>
<dbReference type="AlphaFoldDB" id="A0A176WAA8"/>
<dbReference type="InterPro" id="IPR000719">
    <property type="entry name" value="Prot_kinase_dom"/>
</dbReference>
<evidence type="ECO:0000313" key="6">
    <source>
        <dbReference type="Proteomes" id="UP001162541"/>
    </source>
</evidence>
<dbReference type="SUPFAM" id="SSF56112">
    <property type="entry name" value="Protein kinase-like (PK-like)"/>
    <property type="match status" value="1"/>
</dbReference>
<sequence length="737" mass="81542">MASLGGAATLCWKHNYALNCGRFEHEGLQCRRLRTGRNALCVRTVERKSLVARAALSEGAAFWDDQTEKDTFSKYSGYIAAAATSEAEQFDEYDVVKISQVFKKRPFLSLRRMVQVASTLGRWAALRYFDAQIGRSEFMFKKRAGELRAALVQLGPAYVKIAQAVSSRPDVISPDYLEELALLQDRIAPFSTQYALNIVEEELGVPVELLFSEISPQPVAAASLGQVYQARLRANGEAVAVKVQRPGVRAAISLDIYILRNLVGVARKVFRLNTDLQAIVDEWAASLFKEMDYQAEARNGIRFKKLFGHLPDVVVPEFYSALTSKRVLIMQWLEGQRLSEVSDLHLVEVGVNCSLAQLLDCGFYHADPHPGNLMRTPDGKLAYLDFGMMGEVKQDLRDGLIEAALHLINREFDALAGDFVTLGLLPPTNEVGEVSDALTGVFQNAVSKGVRNLSFGDLSGNLGVTMYRYKIRLPAYFSLVVRSLTVLEGIALSSDPNYKVLSSSYPWIARKVLTDSSPQLRTSLQALLYKDGAFRIDRLESLVTEAMRNTLADPDASPETNAAESRQLVKKVLNFTLGDQGLFVREIVLDELAKGVDAMNRALFDRAAAVLSSQLPINLSVPSQFTEEEDLEHLNNLRRLSFLLSGSSTNSSSPPEMYKLSDGRMQEVERVPAAEELSLLLDSLNSSLKYVPLLTLIPELPLTAQREALLLPAELAGRLASRFIARTIRSSVPKAIP</sequence>
<dbReference type="Pfam" id="PF03109">
    <property type="entry name" value="ABC1"/>
    <property type="match status" value="1"/>
</dbReference>
<proteinExistence type="inferred from homology"/>
<dbReference type="EMBL" id="LVLJ01001470">
    <property type="protein sequence ID" value="OAE29352.1"/>
    <property type="molecule type" value="Genomic_DNA"/>
</dbReference>
<organism evidence="4 5">
    <name type="scientific">Marchantia polymorpha subsp. ruderalis</name>
    <dbReference type="NCBI Taxonomy" id="1480154"/>
    <lineage>
        <taxon>Eukaryota</taxon>
        <taxon>Viridiplantae</taxon>
        <taxon>Streptophyta</taxon>
        <taxon>Embryophyta</taxon>
        <taxon>Marchantiophyta</taxon>
        <taxon>Marchantiopsida</taxon>
        <taxon>Marchantiidae</taxon>
        <taxon>Marchantiales</taxon>
        <taxon>Marchantiaceae</taxon>
        <taxon>Marchantia</taxon>
    </lineage>
</organism>
<dbReference type="Proteomes" id="UP001162541">
    <property type="component" value="Chromosome 3"/>
</dbReference>
<dbReference type="PROSITE" id="PS50011">
    <property type="entry name" value="PROTEIN_KINASE_DOM"/>
    <property type="match status" value="1"/>
</dbReference>
<comment type="similarity">
    <text evidence="1">Belongs to the protein kinase superfamily. ADCK protein kinase family.</text>
</comment>
<evidence type="ECO:0000313" key="5">
    <source>
        <dbReference type="Proteomes" id="UP000077202"/>
    </source>
</evidence>
<accession>A0A176WAA8</accession>
<dbReference type="Proteomes" id="UP000077202">
    <property type="component" value="Unassembled WGS sequence"/>
</dbReference>
<dbReference type="GO" id="GO:0005524">
    <property type="term" value="F:ATP binding"/>
    <property type="evidence" value="ECO:0007669"/>
    <property type="project" value="InterPro"/>
</dbReference>
<protein>
    <recommendedName>
        <fullName evidence="2">Protein kinase domain-containing protein</fullName>
    </recommendedName>
</protein>
<gene>
    <name evidence="4" type="ORF">AXG93_4831s1110</name>
    <name evidence="3" type="ORF">Mp_3g23730</name>
</gene>
<dbReference type="InterPro" id="IPR004147">
    <property type="entry name" value="ABC1_dom"/>
</dbReference>
<dbReference type="InterPro" id="IPR011009">
    <property type="entry name" value="Kinase-like_dom_sf"/>
</dbReference>
<reference evidence="6" key="3">
    <citation type="journal article" date="2020" name="Curr. Biol.">
        <title>Chromatin organization in early land plants reveals an ancestral association between H3K27me3, transposons, and constitutive heterochromatin.</title>
        <authorList>
            <person name="Montgomery S.A."/>
            <person name="Tanizawa Y."/>
            <person name="Galik B."/>
            <person name="Wang N."/>
            <person name="Ito T."/>
            <person name="Mochizuki T."/>
            <person name="Akimcheva S."/>
            <person name="Bowman J.L."/>
            <person name="Cognat V."/>
            <person name="Marechal-Drouard L."/>
            <person name="Ekker H."/>
            <person name="Hong S.F."/>
            <person name="Kohchi T."/>
            <person name="Lin S.S."/>
            <person name="Liu L.D."/>
            <person name="Nakamura Y."/>
            <person name="Valeeva L.R."/>
            <person name="Shakirov E.V."/>
            <person name="Shippen D.E."/>
            <person name="Wei W.L."/>
            <person name="Yagura M."/>
            <person name="Yamaoka S."/>
            <person name="Yamato K.T."/>
            <person name="Liu C."/>
            <person name="Berger F."/>
        </authorList>
    </citation>
    <scope>NUCLEOTIDE SEQUENCE [LARGE SCALE GENOMIC DNA]</scope>
    <source>
        <strain evidence="6">Tak-1</strain>
    </source>
</reference>
<evidence type="ECO:0000256" key="1">
    <source>
        <dbReference type="ARBA" id="ARBA00009670"/>
    </source>
</evidence>
<dbReference type="InterPro" id="IPR050154">
    <property type="entry name" value="UbiB_kinase"/>
</dbReference>
<evidence type="ECO:0000259" key="2">
    <source>
        <dbReference type="PROSITE" id="PS50011"/>
    </source>
</evidence>
<dbReference type="PANTHER" id="PTHR10566:SF119">
    <property type="entry name" value="OS04G0640500 PROTEIN"/>
    <property type="match status" value="1"/>
</dbReference>
<reference evidence="4 5" key="1">
    <citation type="submission" date="2016-03" db="EMBL/GenBank/DDBJ databases">
        <title>Mechanisms controlling the formation of the plant cell surface in tip-growing cells are functionally conserved among land plants.</title>
        <authorList>
            <person name="Honkanen S."/>
            <person name="Jones V.A."/>
            <person name="Morieri G."/>
            <person name="Champion C."/>
            <person name="Hetherington A.J."/>
            <person name="Kelly S."/>
            <person name="Saint-Marcoux D."/>
            <person name="Proust H."/>
            <person name="Prescott H."/>
            <person name="Dolan L."/>
        </authorList>
    </citation>
    <scope>NUCLEOTIDE SEQUENCE [LARGE SCALE GENOMIC DNA]</scope>
    <source>
        <strain evidence="5">cv. Tak-1 and cv. Tak-2</strain>
        <tissue evidence="4">Whole gametophyte</tissue>
    </source>
</reference>
<name>A0A176WAA8_MARPO</name>
<dbReference type="PANTHER" id="PTHR10566">
    <property type="entry name" value="CHAPERONE-ACTIVITY OF BC1 COMPLEX CABC1 -RELATED"/>
    <property type="match status" value="1"/>
</dbReference>
<evidence type="ECO:0000313" key="3">
    <source>
        <dbReference type="EMBL" id="BBN06763.1"/>
    </source>
</evidence>
<dbReference type="EMBL" id="AP019868">
    <property type="protein sequence ID" value="BBN06763.1"/>
    <property type="molecule type" value="Genomic_DNA"/>
</dbReference>